<dbReference type="OrthoDB" id="2991534at2"/>
<feature type="signal peptide" evidence="1">
    <location>
        <begin position="1"/>
        <end position="28"/>
    </location>
</feature>
<protein>
    <recommendedName>
        <fullName evidence="4">Secreted protein</fullName>
    </recommendedName>
</protein>
<proteinExistence type="predicted"/>
<evidence type="ECO:0008006" key="4">
    <source>
        <dbReference type="Google" id="ProtNLM"/>
    </source>
</evidence>
<accession>A0A544V0C3</accession>
<comment type="caution">
    <text evidence="2">The sequence shown here is derived from an EMBL/GenBank/DDBJ whole genome shotgun (WGS) entry which is preliminary data.</text>
</comment>
<dbReference type="RefSeq" id="WP_142506971.1">
    <property type="nucleotide sequence ID" value="NZ_SADV01000001.1"/>
</dbReference>
<keyword evidence="1" id="KW-0732">Signal</keyword>
<dbReference type="Proteomes" id="UP000317944">
    <property type="component" value="Unassembled WGS sequence"/>
</dbReference>
<dbReference type="EMBL" id="SADV01000001">
    <property type="protein sequence ID" value="TQR39549.1"/>
    <property type="molecule type" value="Genomic_DNA"/>
</dbReference>
<reference evidence="2 3" key="1">
    <citation type="submission" date="2018-03" db="EMBL/GenBank/DDBJ databases">
        <title>Aerobic endospore-forming bacteria genome sequencing and assembly.</title>
        <authorList>
            <person name="Cavalcante D.A."/>
            <person name="Driks A."/>
            <person name="Putonti C."/>
            <person name="De-Souza M.T."/>
        </authorList>
    </citation>
    <scope>NUCLEOTIDE SEQUENCE [LARGE SCALE GENOMIC DNA]</scope>
    <source>
        <strain evidence="2 3">SDF0037</strain>
    </source>
</reference>
<evidence type="ECO:0000313" key="3">
    <source>
        <dbReference type="Proteomes" id="UP000317944"/>
    </source>
</evidence>
<dbReference type="AlphaFoldDB" id="A0A544V0C3"/>
<organism evidence="2 3">
    <name type="scientific">Lysinibacillus sphaericus</name>
    <name type="common">Bacillus sphaericus</name>
    <dbReference type="NCBI Taxonomy" id="1421"/>
    <lineage>
        <taxon>Bacteria</taxon>
        <taxon>Bacillati</taxon>
        <taxon>Bacillota</taxon>
        <taxon>Bacilli</taxon>
        <taxon>Bacillales</taxon>
        <taxon>Bacillaceae</taxon>
        <taxon>Lysinibacillus</taxon>
    </lineage>
</organism>
<name>A0A544V0C3_LYSSH</name>
<sequence>MKKFVTIFSLAILIFSVSGFTNLGVANANWDLFQVQIKNGAQNHCSSSGVAFYGIGTDIETENYDTYENYEYVIIEDENTYNNNEEKNKTENSDIQALSTSTYADQSAKSKLGSKIVLPTKYGSDHYGYCHIFKLHMEKSNGDFDRTVKIGGVPKSQFQYAWYPGGTKDIIMDVINGTKELRCTGNTCTKQAKSSSSNGQIVRVVLEKGSAFQSQNYSNYDWVVKSAYPVFD</sequence>
<evidence type="ECO:0000256" key="1">
    <source>
        <dbReference type="SAM" id="SignalP"/>
    </source>
</evidence>
<feature type="chain" id="PRO_5022101918" description="Secreted protein" evidence="1">
    <location>
        <begin position="29"/>
        <end position="232"/>
    </location>
</feature>
<evidence type="ECO:0000313" key="2">
    <source>
        <dbReference type="EMBL" id="TQR39549.1"/>
    </source>
</evidence>
<gene>
    <name evidence="2" type="ORF">C7Y47_00480</name>
</gene>